<feature type="transmembrane region" description="Helical" evidence="6">
    <location>
        <begin position="212"/>
        <end position="232"/>
    </location>
</feature>
<comment type="subcellular location">
    <subcellularLocation>
        <location evidence="1">Cell membrane</location>
        <topology evidence="1">Multi-pass membrane protein</topology>
    </subcellularLocation>
</comment>
<dbReference type="GO" id="GO:0005886">
    <property type="term" value="C:plasma membrane"/>
    <property type="evidence" value="ECO:0007669"/>
    <property type="project" value="UniProtKB-SubCell"/>
</dbReference>
<dbReference type="STRING" id="290318.Cvib_1073"/>
<dbReference type="KEGG" id="pvi:Cvib_1073"/>
<dbReference type="HOGENOM" id="CLU_022017_0_2_10"/>
<reference evidence="7" key="1">
    <citation type="submission" date="2007-03" db="EMBL/GenBank/DDBJ databases">
        <title>Complete sequence of Prosthecochloris vibrioformis DSM 265.</title>
        <authorList>
            <consortium name="US DOE Joint Genome Institute"/>
            <person name="Copeland A."/>
            <person name="Lucas S."/>
            <person name="Lapidus A."/>
            <person name="Barry K."/>
            <person name="Detter J.C."/>
            <person name="Glavina del Rio T."/>
            <person name="Hammon N."/>
            <person name="Israni S."/>
            <person name="Pitluck S."/>
            <person name="Schmutz J."/>
            <person name="Larimer F."/>
            <person name="Land M."/>
            <person name="Hauser L."/>
            <person name="Mikhailova N."/>
            <person name="Li T."/>
            <person name="Overmann J."/>
            <person name="Schuster S.C."/>
            <person name="Bryant D.A."/>
            <person name="Richardson P."/>
        </authorList>
    </citation>
    <scope>NUCLEOTIDE SEQUENCE [LARGE SCALE GENOMIC DNA]</scope>
    <source>
        <strain evidence="7">DSM 265</strain>
    </source>
</reference>
<feature type="transmembrane region" description="Helical" evidence="6">
    <location>
        <begin position="304"/>
        <end position="328"/>
    </location>
</feature>
<organism evidence="7">
    <name type="scientific">Chlorobium phaeovibrioides (strain DSM 265 / 1930)</name>
    <name type="common">Prosthecochloris vibrioformis (strain DSM 265)</name>
    <dbReference type="NCBI Taxonomy" id="290318"/>
    <lineage>
        <taxon>Bacteria</taxon>
        <taxon>Pseudomonadati</taxon>
        <taxon>Chlorobiota</taxon>
        <taxon>Chlorobiia</taxon>
        <taxon>Chlorobiales</taxon>
        <taxon>Chlorobiaceae</taxon>
        <taxon>Chlorobium/Pelodictyon group</taxon>
        <taxon>Chlorobium</taxon>
    </lineage>
</organism>
<feature type="transmembrane region" description="Helical" evidence="6">
    <location>
        <begin position="276"/>
        <end position="298"/>
    </location>
</feature>
<name>A4SF28_CHLPM</name>
<keyword evidence="2" id="KW-1003">Cell membrane</keyword>
<feature type="transmembrane region" description="Helical" evidence="6">
    <location>
        <begin position="340"/>
        <end position="360"/>
    </location>
</feature>
<dbReference type="InterPro" id="IPR002797">
    <property type="entry name" value="Polysacc_synth"/>
</dbReference>
<dbReference type="PANTHER" id="PTHR30250">
    <property type="entry name" value="PST FAMILY PREDICTED COLANIC ACID TRANSPORTER"/>
    <property type="match status" value="1"/>
</dbReference>
<gene>
    <name evidence="7" type="ordered locus">Cvib_1073</name>
</gene>
<evidence type="ECO:0000256" key="4">
    <source>
        <dbReference type="ARBA" id="ARBA00022989"/>
    </source>
</evidence>
<feature type="transmembrane region" description="Helical" evidence="6">
    <location>
        <begin position="97"/>
        <end position="118"/>
    </location>
</feature>
<keyword evidence="3 6" id="KW-0812">Transmembrane</keyword>
<keyword evidence="4 6" id="KW-1133">Transmembrane helix</keyword>
<feature type="transmembrane region" description="Helical" evidence="6">
    <location>
        <begin position="152"/>
        <end position="174"/>
    </location>
</feature>
<evidence type="ECO:0000256" key="1">
    <source>
        <dbReference type="ARBA" id="ARBA00004651"/>
    </source>
</evidence>
<sequence>MNYLVSFMTLPYLARILGVEVFGKYSLVQIMMGYLMILTEWGFKWSGTRRIASMRHDLKEVSRTFMAIWCAQLMLGAIVALGLIVTVRSLQVLGGDWVLYLFGFTMVIGNLLMPSWLFEGLEYMREIAIFDFIGRVVPLPFLFIFVKKPDDVALALGIIGCGQIVSGALSMIWIHTNKVVVWESPKLCLIYEALREGGGFFITKVSTNAYNFLTPIILGSISGAVAVGYFNLANKLRMVGQSLLLPVSQTLFPRMSHLYTHDREAANTLIWRSSALVVLIALPVCMVMLLNSTILVVALGGREFIPAAAIVKWLSFIPLFFAFTNVFGVQVMIPNSMGKIFNVIVGLVAIGSMMLIKPFILMNGPVGAAMLMFFTELLITLMLGIYVLKTGLLKIPTIVNPAKS</sequence>
<dbReference type="eggNOG" id="COG2244">
    <property type="taxonomic scope" value="Bacteria"/>
</dbReference>
<evidence type="ECO:0000313" key="7">
    <source>
        <dbReference type="EMBL" id="ABP37087.1"/>
    </source>
</evidence>
<dbReference type="InterPro" id="IPR050833">
    <property type="entry name" value="Poly_Biosynth_Transport"/>
</dbReference>
<dbReference type="AlphaFoldDB" id="A4SF28"/>
<dbReference type="Pfam" id="PF01943">
    <property type="entry name" value="Polysacc_synt"/>
    <property type="match status" value="1"/>
</dbReference>
<keyword evidence="5 6" id="KW-0472">Membrane</keyword>
<feature type="transmembrane region" description="Helical" evidence="6">
    <location>
        <begin position="127"/>
        <end position="146"/>
    </location>
</feature>
<evidence type="ECO:0000256" key="3">
    <source>
        <dbReference type="ARBA" id="ARBA00022692"/>
    </source>
</evidence>
<protein>
    <submittedName>
        <fullName evidence="7">Polysaccharide biosynthesis protein</fullName>
    </submittedName>
</protein>
<feature type="transmembrane region" description="Helical" evidence="6">
    <location>
        <begin position="25"/>
        <end position="43"/>
    </location>
</feature>
<feature type="transmembrane region" description="Helical" evidence="6">
    <location>
        <begin position="64"/>
        <end position="85"/>
    </location>
</feature>
<evidence type="ECO:0000256" key="5">
    <source>
        <dbReference type="ARBA" id="ARBA00023136"/>
    </source>
</evidence>
<dbReference type="EMBL" id="CP000607">
    <property type="protein sequence ID" value="ABP37087.1"/>
    <property type="molecule type" value="Genomic_DNA"/>
</dbReference>
<accession>A4SF28</accession>
<evidence type="ECO:0000256" key="6">
    <source>
        <dbReference type="SAM" id="Phobius"/>
    </source>
</evidence>
<proteinExistence type="predicted"/>
<dbReference type="PANTHER" id="PTHR30250:SF11">
    <property type="entry name" value="O-ANTIGEN TRANSPORTER-RELATED"/>
    <property type="match status" value="1"/>
</dbReference>
<evidence type="ECO:0000256" key="2">
    <source>
        <dbReference type="ARBA" id="ARBA00022475"/>
    </source>
</evidence>
<feature type="transmembrane region" description="Helical" evidence="6">
    <location>
        <begin position="366"/>
        <end position="388"/>
    </location>
</feature>